<dbReference type="Proteomes" id="UP001597413">
    <property type="component" value="Unassembled WGS sequence"/>
</dbReference>
<dbReference type="InterPro" id="IPR036291">
    <property type="entry name" value="NAD(P)-bd_dom_sf"/>
</dbReference>
<dbReference type="SUPFAM" id="SSF51735">
    <property type="entry name" value="NAD(P)-binding Rossmann-fold domains"/>
    <property type="match status" value="1"/>
</dbReference>
<comment type="caution">
    <text evidence="5">The sequence shown here is derived from an EMBL/GenBank/DDBJ whole genome shotgun (WGS) entry which is preliminary data.</text>
</comment>
<comment type="similarity">
    <text evidence="1">Belongs to the short-chain dehydrogenases/reductases (SDR) family.</text>
</comment>
<protein>
    <submittedName>
        <fullName evidence="5">SDR family NAD(P)-dependent oxidoreductase</fullName>
    </submittedName>
</protein>
<dbReference type="EMBL" id="JBHUIX010000009">
    <property type="protein sequence ID" value="MFD2173998.1"/>
    <property type="molecule type" value="Genomic_DNA"/>
</dbReference>
<name>A0ABW5A9K4_9RHOB</name>
<accession>A0ABW5A9K4</accession>
<evidence type="ECO:0000313" key="5">
    <source>
        <dbReference type="EMBL" id="MFD2173998.1"/>
    </source>
</evidence>
<reference evidence="6" key="1">
    <citation type="journal article" date="2019" name="Int. J. Syst. Evol. Microbiol.">
        <title>The Global Catalogue of Microorganisms (GCM) 10K type strain sequencing project: providing services to taxonomists for standard genome sequencing and annotation.</title>
        <authorList>
            <consortium name="The Broad Institute Genomics Platform"/>
            <consortium name="The Broad Institute Genome Sequencing Center for Infectious Disease"/>
            <person name="Wu L."/>
            <person name="Ma J."/>
        </authorList>
    </citation>
    <scope>NUCLEOTIDE SEQUENCE [LARGE SCALE GENOMIC DNA]</scope>
    <source>
        <strain evidence="6">CCUG 55131</strain>
    </source>
</reference>
<dbReference type="PANTHER" id="PTHR43391">
    <property type="entry name" value="RETINOL DEHYDROGENASE-RELATED"/>
    <property type="match status" value="1"/>
</dbReference>
<dbReference type="RefSeq" id="WP_377389000.1">
    <property type="nucleotide sequence ID" value="NZ_JBHUIX010000009.1"/>
</dbReference>
<feature type="domain" description="Ketoreductase" evidence="4">
    <location>
        <begin position="5"/>
        <end position="183"/>
    </location>
</feature>
<dbReference type="Pfam" id="PF00106">
    <property type="entry name" value="adh_short"/>
    <property type="match status" value="1"/>
</dbReference>
<evidence type="ECO:0000259" key="4">
    <source>
        <dbReference type="SMART" id="SM00822"/>
    </source>
</evidence>
<keyword evidence="6" id="KW-1185">Reference proteome</keyword>
<dbReference type="InterPro" id="IPR057326">
    <property type="entry name" value="KR_dom"/>
</dbReference>
<proteinExistence type="inferred from homology"/>
<dbReference type="PANTHER" id="PTHR43391:SF14">
    <property type="entry name" value="DEHYDROGENASE_REDUCTASE SDR FAMILY PROTEIN 7-LIKE"/>
    <property type="match status" value="1"/>
</dbReference>
<dbReference type="PRINTS" id="PR00081">
    <property type="entry name" value="GDHRDH"/>
</dbReference>
<dbReference type="Gene3D" id="3.40.50.720">
    <property type="entry name" value="NAD(P)-binding Rossmann-like Domain"/>
    <property type="match status" value="1"/>
</dbReference>
<keyword evidence="2" id="KW-0521">NADP</keyword>
<dbReference type="SMART" id="SM00822">
    <property type="entry name" value="PKS_KR"/>
    <property type="match status" value="1"/>
</dbReference>
<evidence type="ECO:0000256" key="2">
    <source>
        <dbReference type="ARBA" id="ARBA00022857"/>
    </source>
</evidence>
<evidence type="ECO:0000256" key="1">
    <source>
        <dbReference type="ARBA" id="ARBA00006484"/>
    </source>
</evidence>
<sequence length="231" mass="24812">MSEKRVAMVSGASRGIGAAIAARLLEAGWRVSLGVRNPERLSPSAGDRLVCRYDAMDAASEKRWMEETIARFGRLDGLVLNAGIMIPKTVLEASEEDFDTTFAVNVKSPMRLAQLAWPHLEKAPAGRVVTLSSLSGKRVKSPGSSLYALSKFAVLALSHGLRQCGKESGVRATVICPSYVATDMGLALTSPDPATLTQPEDIAKIVHMVLDLPKTASISEIPVHYSVEDCY</sequence>
<organism evidence="5 6">
    <name type="scientific">Rhodobacter lacus</name>
    <dbReference type="NCBI Taxonomy" id="1641972"/>
    <lineage>
        <taxon>Bacteria</taxon>
        <taxon>Pseudomonadati</taxon>
        <taxon>Pseudomonadota</taxon>
        <taxon>Alphaproteobacteria</taxon>
        <taxon>Rhodobacterales</taxon>
        <taxon>Rhodobacter group</taxon>
        <taxon>Rhodobacter</taxon>
    </lineage>
</organism>
<dbReference type="InterPro" id="IPR002347">
    <property type="entry name" value="SDR_fam"/>
</dbReference>
<evidence type="ECO:0000313" key="6">
    <source>
        <dbReference type="Proteomes" id="UP001597413"/>
    </source>
</evidence>
<gene>
    <name evidence="5" type="ORF">ACFSM0_07850</name>
</gene>
<evidence type="ECO:0000256" key="3">
    <source>
        <dbReference type="ARBA" id="ARBA00023002"/>
    </source>
</evidence>
<keyword evidence="3" id="KW-0560">Oxidoreductase</keyword>